<dbReference type="Proteomes" id="UP000038204">
    <property type="component" value="Unassembled WGS sequence"/>
</dbReference>
<dbReference type="Proteomes" id="UP000019439">
    <property type="component" value="Chromosome"/>
</dbReference>
<evidence type="ECO:0000313" key="4">
    <source>
        <dbReference type="Proteomes" id="UP000038204"/>
    </source>
</evidence>
<dbReference type="PATRIC" id="fig|367190.3.peg.1940"/>
<protein>
    <submittedName>
        <fullName evidence="2">Phosphoribosylaminoimidazol (AIR) synthetase</fullName>
    </submittedName>
    <submittedName>
        <fullName evidence="1">Phosphoribosylaminoimidazole synthetase</fullName>
    </submittedName>
</protein>
<dbReference type="AlphaFoldDB" id="A0A0T9R9Z9"/>
<name>A0A0T9R9Z9_9GAMM</name>
<keyword evidence="3" id="KW-1185">Reference proteome</keyword>
<reference evidence="1 3" key="1">
    <citation type="journal article" date="2014" name="Genome Announc.">
        <title>Genome Sequence of Yersinia similis Y228T, a Member of the Yersinia pseudotuberculosis Complex.</title>
        <authorList>
            <person name="Sprague L.D."/>
            <person name="Neubauer H."/>
        </authorList>
    </citation>
    <scope>NUCLEOTIDE SEQUENCE [LARGE SCALE GENOMIC DNA]</scope>
    <source>
        <strain evidence="1 3">228</strain>
    </source>
</reference>
<evidence type="ECO:0000313" key="2">
    <source>
        <dbReference type="EMBL" id="CNI52425.1"/>
    </source>
</evidence>
<evidence type="ECO:0000313" key="3">
    <source>
        <dbReference type="Proteomes" id="UP000019439"/>
    </source>
</evidence>
<dbReference type="KEGG" id="ysi:BF17_10075"/>
<evidence type="ECO:0000313" key="1">
    <source>
        <dbReference type="EMBL" id="AHK19613.1"/>
    </source>
</evidence>
<dbReference type="EMBL" id="CP007230">
    <property type="protein sequence ID" value="AHK19613.1"/>
    <property type="molecule type" value="Genomic_DNA"/>
</dbReference>
<accession>A0A0T9R9Z9</accession>
<reference evidence="2 4" key="2">
    <citation type="submission" date="2015-03" db="EMBL/GenBank/DDBJ databases">
        <authorList>
            <person name="Murphy D."/>
        </authorList>
    </citation>
    <scope>NUCLEOTIDE SEQUENCE [LARGE SCALE GENOMIC DNA]</scope>
    <source>
        <strain evidence="2 4">Y233</strain>
    </source>
</reference>
<dbReference type="GeneID" id="96663877"/>
<sequence length="73" mass="7841">MCRAAFGDVATDGEHVGCEHMGCEHMGCEHVDGEHVDCVGMISGLLFLNANSVEICLLDDLLITANRYGLMAE</sequence>
<organism evidence="2 4">
    <name type="scientific">Yersinia similis</name>
    <dbReference type="NCBI Taxonomy" id="367190"/>
    <lineage>
        <taxon>Bacteria</taxon>
        <taxon>Pseudomonadati</taxon>
        <taxon>Pseudomonadota</taxon>
        <taxon>Gammaproteobacteria</taxon>
        <taxon>Enterobacterales</taxon>
        <taxon>Yersiniaceae</taxon>
        <taxon>Yersinia</taxon>
    </lineage>
</organism>
<gene>
    <name evidence="2" type="primary">purM</name>
    <name evidence="1" type="ORF">BF17_10075</name>
    <name evidence="2" type="ORF">ERS008667_03639</name>
</gene>
<dbReference type="EMBL" id="CQBK01000035">
    <property type="protein sequence ID" value="CNI52425.1"/>
    <property type="molecule type" value="Genomic_DNA"/>
</dbReference>
<proteinExistence type="predicted"/>
<dbReference type="RefSeq" id="WP_025382330.1">
    <property type="nucleotide sequence ID" value="NZ_CABIIH010000069.1"/>
</dbReference>